<dbReference type="NCBIfam" id="TIGR00138">
    <property type="entry name" value="rsmG_gidB"/>
    <property type="match status" value="1"/>
</dbReference>
<evidence type="ECO:0000256" key="1">
    <source>
        <dbReference type="ARBA" id="ARBA00022490"/>
    </source>
</evidence>
<dbReference type="GO" id="GO:0070043">
    <property type="term" value="F:rRNA (guanine-N7-)-methyltransferase activity"/>
    <property type="evidence" value="ECO:0007669"/>
    <property type="project" value="TreeGrafter"/>
</dbReference>
<dbReference type="InterPro" id="IPR029063">
    <property type="entry name" value="SAM-dependent_MTases_sf"/>
</dbReference>
<evidence type="ECO:0008006" key="5">
    <source>
        <dbReference type="Google" id="ProtNLM"/>
    </source>
</evidence>
<sequence length="198" mass="21661">MQQIGLPVEEQNVSLLIAYINLLLQKNQTINLTAIIDPLEAVTKHLLDVLSIAQHVPDGKVVDVGSGGGCPGIPLAIIKPESQIVLVESKNKKADFLNTTIQALKLKNTKTICQRAESVEFTKKADAIVCRALGTISYFVSVAGHMLKKQGRLLAMKGKIPHSELSEIPLGWEALETKKIHVPHLQAERHLITVRKST</sequence>
<dbReference type="PANTHER" id="PTHR31760">
    <property type="entry name" value="S-ADENOSYL-L-METHIONINE-DEPENDENT METHYLTRANSFERASES SUPERFAMILY PROTEIN"/>
    <property type="match status" value="1"/>
</dbReference>
<evidence type="ECO:0000256" key="3">
    <source>
        <dbReference type="ARBA" id="ARBA00022679"/>
    </source>
</evidence>
<protein>
    <recommendedName>
        <fullName evidence="5">Ribosomal RNA small subunit methyltransferase G</fullName>
    </recommendedName>
</protein>
<reference evidence="4" key="1">
    <citation type="submission" date="2018-05" db="EMBL/GenBank/DDBJ databases">
        <authorList>
            <person name="Lanie J.A."/>
            <person name="Ng W.-L."/>
            <person name="Kazmierczak K.M."/>
            <person name="Andrzejewski T.M."/>
            <person name="Davidsen T.M."/>
            <person name="Wayne K.J."/>
            <person name="Tettelin H."/>
            <person name="Glass J.I."/>
            <person name="Rusch D."/>
            <person name="Podicherti R."/>
            <person name="Tsui H.-C.T."/>
            <person name="Winkler M.E."/>
        </authorList>
    </citation>
    <scope>NUCLEOTIDE SEQUENCE</scope>
</reference>
<dbReference type="HAMAP" id="MF_00074">
    <property type="entry name" value="16SrRNA_methyltr_G"/>
    <property type="match status" value="1"/>
</dbReference>
<dbReference type="Pfam" id="PF02527">
    <property type="entry name" value="GidB"/>
    <property type="match status" value="1"/>
</dbReference>
<gene>
    <name evidence="4" type="ORF">METZ01_LOCUS305560</name>
</gene>
<keyword evidence="1" id="KW-0963">Cytoplasm</keyword>
<dbReference type="AlphaFoldDB" id="A0A382MVC2"/>
<evidence type="ECO:0000256" key="2">
    <source>
        <dbReference type="ARBA" id="ARBA00022552"/>
    </source>
</evidence>
<dbReference type="GO" id="GO:0005829">
    <property type="term" value="C:cytosol"/>
    <property type="evidence" value="ECO:0007669"/>
    <property type="project" value="TreeGrafter"/>
</dbReference>
<accession>A0A382MVC2</accession>
<organism evidence="4">
    <name type="scientific">marine metagenome</name>
    <dbReference type="NCBI Taxonomy" id="408172"/>
    <lineage>
        <taxon>unclassified sequences</taxon>
        <taxon>metagenomes</taxon>
        <taxon>ecological metagenomes</taxon>
    </lineage>
</organism>
<keyword evidence="2" id="KW-0698">rRNA processing</keyword>
<dbReference type="Gene3D" id="3.40.50.150">
    <property type="entry name" value="Vaccinia Virus protein VP39"/>
    <property type="match status" value="1"/>
</dbReference>
<keyword evidence="3" id="KW-0808">Transferase</keyword>
<dbReference type="EMBL" id="UINC01096099">
    <property type="protein sequence ID" value="SVC52706.1"/>
    <property type="molecule type" value="Genomic_DNA"/>
</dbReference>
<dbReference type="PANTHER" id="PTHR31760:SF0">
    <property type="entry name" value="S-ADENOSYL-L-METHIONINE-DEPENDENT METHYLTRANSFERASES SUPERFAMILY PROTEIN"/>
    <property type="match status" value="1"/>
</dbReference>
<proteinExistence type="inferred from homology"/>
<dbReference type="PIRSF" id="PIRSF003078">
    <property type="entry name" value="GidB"/>
    <property type="match status" value="1"/>
</dbReference>
<dbReference type="SUPFAM" id="SSF53335">
    <property type="entry name" value="S-adenosyl-L-methionine-dependent methyltransferases"/>
    <property type="match status" value="1"/>
</dbReference>
<dbReference type="InterPro" id="IPR003682">
    <property type="entry name" value="rRNA_ssu_MeTfrase_G"/>
</dbReference>
<name>A0A382MVC2_9ZZZZ</name>
<evidence type="ECO:0000313" key="4">
    <source>
        <dbReference type="EMBL" id="SVC52706.1"/>
    </source>
</evidence>